<protein>
    <submittedName>
        <fullName evidence="1">Uncharacterized protein</fullName>
    </submittedName>
</protein>
<gene>
    <name evidence="1" type="ORF">IM811_003009</name>
</gene>
<proteinExistence type="predicted"/>
<evidence type="ECO:0000313" key="1">
    <source>
        <dbReference type="EMBL" id="KAF9747675.1"/>
    </source>
</evidence>
<comment type="caution">
    <text evidence="1">The sequence shown here is derived from an EMBL/GenBank/DDBJ whole genome shotgun (WGS) entry which is preliminary data.</text>
</comment>
<accession>A0A8H7KFI1</accession>
<dbReference type="Proteomes" id="UP000616885">
    <property type="component" value="Unassembled WGS sequence"/>
</dbReference>
<sequence>MSSAGSLPQLVNAFTSGDSGMVLSKDILRLVRWGYGAPVRRKSFLTLARSNTIRVDRAFRDILSPMGISYKGPTNQRMGIANTTFRVTPHLLMVFCESLDW</sequence>
<evidence type="ECO:0000313" key="2">
    <source>
        <dbReference type="Proteomes" id="UP000616885"/>
    </source>
</evidence>
<reference evidence="1" key="1">
    <citation type="submission" date="2020-10" db="EMBL/GenBank/DDBJ databases">
        <title>High-Quality Genome Resource of Clonostachys rosea strain S41 by Oxford Nanopore Long-Read Sequencing.</title>
        <authorList>
            <person name="Wang H."/>
        </authorList>
    </citation>
    <scope>NUCLEOTIDE SEQUENCE</scope>
    <source>
        <strain evidence="1">S41</strain>
    </source>
</reference>
<organism evidence="1 2">
    <name type="scientific">Bionectria ochroleuca</name>
    <name type="common">Gliocladium roseum</name>
    <dbReference type="NCBI Taxonomy" id="29856"/>
    <lineage>
        <taxon>Eukaryota</taxon>
        <taxon>Fungi</taxon>
        <taxon>Dikarya</taxon>
        <taxon>Ascomycota</taxon>
        <taxon>Pezizomycotina</taxon>
        <taxon>Sordariomycetes</taxon>
        <taxon>Hypocreomycetidae</taxon>
        <taxon>Hypocreales</taxon>
        <taxon>Bionectriaceae</taxon>
        <taxon>Clonostachys</taxon>
    </lineage>
</organism>
<name>A0A8H7KFI1_BIOOC</name>
<dbReference type="EMBL" id="JADCTT010000010">
    <property type="protein sequence ID" value="KAF9747675.1"/>
    <property type="molecule type" value="Genomic_DNA"/>
</dbReference>
<dbReference type="AlphaFoldDB" id="A0A8H7KFI1"/>